<proteinExistence type="predicted"/>
<comment type="caution">
    <text evidence="2">The sequence shown here is derived from an EMBL/GenBank/DDBJ whole genome shotgun (WGS) entry which is preliminary data.</text>
</comment>
<dbReference type="eggNOG" id="ENOG502SBXQ">
    <property type="taxonomic scope" value="Eukaryota"/>
</dbReference>
<reference evidence="2 3" key="1">
    <citation type="submission" date="2015-12" db="EMBL/GenBank/DDBJ databases">
        <title>Draft genome sequence of Moniliophthora roreri, the causal agent of frosty pod rot of cacao.</title>
        <authorList>
            <person name="Aime M.C."/>
            <person name="Diaz-Valderrama J.R."/>
            <person name="Kijpornyongpan T."/>
            <person name="Phillips-Mora W."/>
        </authorList>
    </citation>
    <scope>NUCLEOTIDE SEQUENCE [LARGE SCALE GENOMIC DNA]</scope>
    <source>
        <strain evidence="2 3">MCA 2952</strain>
    </source>
</reference>
<sequence length="222" mass="24044">MSTTTSIDVTSLLGLGPNAKTLSNYLQTLTSKPQDFVPEIKSYPDAVYFNYYALGLGLLFKPTQGYKPKTGLSLSDLEEDRLIMDGLDFYNTPLQTSNPDTKKSVRKAEVAFASHPVSPITLKLDAKVTDKDGNLASRPESFSAHRDSTGKDFVQAFGEPDRKGGGSGPSSGSIGIWCEWSKDGILVEFGGAEARGPQAWERGKDAVWRVISIFAPKEAESA</sequence>
<name>A0A0W0FGM7_MONRR</name>
<protein>
    <submittedName>
        <fullName evidence="2">Uncharacterized protein</fullName>
    </submittedName>
</protein>
<feature type="region of interest" description="Disordered" evidence="1">
    <location>
        <begin position="135"/>
        <end position="171"/>
    </location>
</feature>
<gene>
    <name evidence="2" type="ORF">WG66_12041</name>
</gene>
<dbReference type="Proteomes" id="UP000054988">
    <property type="component" value="Unassembled WGS sequence"/>
</dbReference>
<dbReference type="AlphaFoldDB" id="A0A0W0FGM7"/>
<organism evidence="2 3">
    <name type="scientific">Moniliophthora roreri</name>
    <name type="common">Frosty pod rot fungus</name>
    <name type="synonym">Monilia roreri</name>
    <dbReference type="NCBI Taxonomy" id="221103"/>
    <lineage>
        <taxon>Eukaryota</taxon>
        <taxon>Fungi</taxon>
        <taxon>Dikarya</taxon>
        <taxon>Basidiomycota</taxon>
        <taxon>Agaricomycotina</taxon>
        <taxon>Agaricomycetes</taxon>
        <taxon>Agaricomycetidae</taxon>
        <taxon>Agaricales</taxon>
        <taxon>Marasmiineae</taxon>
        <taxon>Marasmiaceae</taxon>
        <taxon>Moniliophthora</taxon>
    </lineage>
</organism>
<accession>A0A0W0FGM7</accession>
<evidence type="ECO:0000313" key="3">
    <source>
        <dbReference type="Proteomes" id="UP000054988"/>
    </source>
</evidence>
<dbReference type="EMBL" id="LATX01001990">
    <property type="protein sequence ID" value="KTB35443.1"/>
    <property type="molecule type" value="Genomic_DNA"/>
</dbReference>
<evidence type="ECO:0000313" key="2">
    <source>
        <dbReference type="EMBL" id="KTB35443.1"/>
    </source>
</evidence>
<evidence type="ECO:0000256" key="1">
    <source>
        <dbReference type="SAM" id="MobiDB-lite"/>
    </source>
</evidence>